<dbReference type="PANTHER" id="PTHR30482">
    <property type="entry name" value="HIGH-AFFINITY BRANCHED-CHAIN AMINO ACID TRANSPORT SYSTEM PERMEASE"/>
    <property type="match status" value="1"/>
</dbReference>
<evidence type="ECO:0000256" key="6">
    <source>
        <dbReference type="SAM" id="MobiDB-lite"/>
    </source>
</evidence>
<dbReference type="PANTHER" id="PTHR30482:SF10">
    <property type="entry name" value="HIGH-AFFINITY BRANCHED-CHAIN AMINO ACID TRANSPORT PROTEIN BRAE"/>
    <property type="match status" value="1"/>
</dbReference>
<feature type="transmembrane region" description="Helical" evidence="7">
    <location>
        <begin position="177"/>
        <end position="196"/>
    </location>
</feature>
<gene>
    <name evidence="9" type="ORF">AOPFMNJM_4065</name>
</gene>
<feature type="region of interest" description="Disordered" evidence="6">
    <location>
        <begin position="410"/>
        <end position="430"/>
    </location>
</feature>
<evidence type="ECO:0000256" key="7">
    <source>
        <dbReference type="SAM" id="Phobius"/>
    </source>
</evidence>
<evidence type="ECO:0000256" key="4">
    <source>
        <dbReference type="ARBA" id="ARBA00022989"/>
    </source>
</evidence>
<feature type="transmembrane region" description="Helical" evidence="7">
    <location>
        <begin position="150"/>
        <end position="171"/>
    </location>
</feature>
<dbReference type="InterPro" id="IPR001851">
    <property type="entry name" value="ABC_transp_permease"/>
</dbReference>
<keyword evidence="3 7" id="KW-0812">Transmembrane</keyword>
<dbReference type="CDD" id="cd06581">
    <property type="entry name" value="TM_PBP1_LivM_like"/>
    <property type="match status" value="1"/>
</dbReference>
<feature type="transmembrane region" description="Helical" evidence="7">
    <location>
        <begin position="123"/>
        <end position="143"/>
    </location>
</feature>
<accession>A0ABQ4T388</accession>
<dbReference type="RefSeq" id="WP_238278666.1">
    <property type="nucleotide sequence ID" value="NZ_BPQR01000085.1"/>
</dbReference>
<comment type="subcellular location">
    <subcellularLocation>
        <location evidence="1">Cell membrane</location>
        <topology evidence="1">Multi-pass membrane protein</topology>
    </subcellularLocation>
</comment>
<dbReference type="Pfam" id="PF02653">
    <property type="entry name" value="BPD_transp_2"/>
    <property type="match status" value="1"/>
</dbReference>
<feature type="domain" description="N,N-dimethylformamidase alpha subunit" evidence="8">
    <location>
        <begin position="440"/>
        <end position="543"/>
    </location>
</feature>
<evidence type="ECO:0000256" key="2">
    <source>
        <dbReference type="ARBA" id="ARBA00022475"/>
    </source>
</evidence>
<dbReference type="InterPro" id="IPR058713">
    <property type="entry name" value="DMF_alpha_dom"/>
</dbReference>
<reference evidence="9" key="1">
    <citation type="journal article" date="2021" name="Front. Microbiol.">
        <title>Comprehensive Comparative Genomics and Phenotyping of Methylobacterium Species.</title>
        <authorList>
            <person name="Alessa O."/>
            <person name="Ogura Y."/>
            <person name="Fujitani Y."/>
            <person name="Takami H."/>
            <person name="Hayashi T."/>
            <person name="Sahin N."/>
            <person name="Tani A."/>
        </authorList>
    </citation>
    <scope>NUCLEOTIDE SEQUENCE</scope>
    <source>
        <strain evidence="9">LMG 23639</strain>
    </source>
</reference>
<protein>
    <recommendedName>
        <fullName evidence="8">N,N-dimethylformamidase alpha subunit domain-containing protein</fullName>
    </recommendedName>
</protein>
<feature type="compositionally biased region" description="Basic and acidic residues" evidence="6">
    <location>
        <begin position="411"/>
        <end position="423"/>
    </location>
</feature>
<feature type="transmembrane region" description="Helical" evidence="7">
    <location>
        <begin position="203"/>
        <end position="221"/>
    </location>
</feature>
<comment type="caution">
    <text evidence="9">The sequence shown here is derived from an EMBL/GenBank/DDBJ whole genome shotgun (WGS) entry which is preliminary data.</text>
</comment>
<evidence type="ECO:0000256" key="1">
    <source>
        <dbReference type="ARBA" id="ARBA00004651"/>
    </source>
</evidence>
<feature type="transmembrane region" description="Helical" evidence="7">
    <location>
        <begin position="98"/>
        <end position="117"/>
    </location>
</feature>
<name>A0ABQ4T388_9HYPH</name>
<evidence type="ECO:0000256" key="5">
    <source>
        <dbReference type="ARBA" id="ARBA00023136"/>
    </source>
</evidence>
<evidence type="ECO:0000259" key="8">
    <source>
        <dbReference type="Pfam" id="PF26354"/>
    </source>
</evidence>
<evidence type="ECO:0000313" key="9">
    <source>
        <dbReference type="EMBL" id="GJE08720.1"/>
    </source>
</evidence>
<dbReference type="Proteomes" id="UP001055102">
    <property type="component" value="Unassembled WGS sequence"/>
</dbReference>
<organism evidence="9 10">
    <name type="scientific">Methylobacterium jeotgali</name>
    <dbReference type="NCBI Taxonomy" id="381630"/>
    <lineage>
        <taxon>Bacteria</taxon>
        <taxon>Pseudomonadati</taxon>
        <taxon>Pseudomonadota</taxon>
        <taxon>Alphaproteobacteria</taxon>
        <taxon>Hyphomicrobiales</taxon>
        <taxon>Methylobacteriaceae</taxon>
        <taxon>Methylobacterium</taxon>
    </lineage>
</organism>
<reference evidence="9" key="2">
    <citation type="submission" date="2021-08" db="EMBL/GenBank/DDBJ databases">
        <authorList>
            <person name="Tani A."/>
            <person name="Ola A."/>
            <person name="Ogura Y."/>
            <person name="Katsura K."/>
            <person name="Hayashi T."/>
        </authorList>
    </citation>
    <scope>NUCLEOTIDE SEQUENCE</scope>
    <source>
        <strain evidence="9">LMG 23639</strain>
    </source>
</reference>
<dbReference type="InterPro" id="IPR043428">
    <property type="entry name" value="LivM-like"/>
</dbReference>
<feature type="region of interest" description="Disordered" evidence="6">
    <location>
        <begin position="1"/>
        <end position="26"/>
    </location>
</feature>
<keyword evidence="10" id="KW-1185">Reference proteome</keyword>
<keyword evidence="2" id="KW-1003">Cell membrane</keyword>
<keyword evidence="5 7" id="KW-0472">Membrane</keyword>
<feature type="transmembrane region" description="Helical" evidence="7">
    <location>
        <begin position="379"/>
        <end position="399"/>
    </location>
</feature>
<proteinExistence type="predicted"/>
<feature type="transmembrane region" description="Helical" evidence="7">
    <location>
        <begin position="306"/>
        <end position="325"/>
    </location>
</feature>
<evidence type="ECO:0000256" key="3">
    <source>
        <dbReference type="ARBA" id="ARBA00022692"/>
    </source>
</evidence>
<dbReference type="Pfam" id="PF26354">
    <property type="entry name" value="DMF_alpha"/>
    <property type="match status" value="1"/>
</dbReference>
<evidence type="ECO:0000313" key="10">
    <source>
        <dbReference type="Proteomes" id="UP001055102"/>
    </source>
</evidence>
<feature type="transmembrane region" description="Helical" evidence="7">
    <location>
        <begin position="254"/>
        <end position="273"/>
    </location>
</feature>
<sequence>MGEVWKNPLTPWRGDAEPAEAASDPWRDPGEVWRAKRASSVPMHKVGRLRYFWKAQGHGERTWNRLRYWPTRRRVLDIRGEYNPKILRREKTILDRRPIYWALSFLAILLAPLIVPGDLQSTLISAGTVFLIYAAINLCWTLIIGTAGIFSLATMAVVGAAAYGAAAMSVFYGWPWWTLPFVGAGIGLVFGVVIALPATRLDGFYYALLTLGLNELCRVYVVQSRTFGSATGGLYGADSFIPAGLSPFGELATGYYAAFALMLVALALFRFVHGKRLGRILRMAPEKREAFAQAVGINYRAARIQVFILSSAALGLIGGFYASYFRGASPSLFSFDAVLLGLAMLVIGGIGRSEGAVAGTFIVILIDKVFLSLGPIRLIVIGLIMLGVVLFLKNGLFGIKQQFRAWRNKKKSENRSSRAEKGGEMLPEEATETEDKDLIYARRFDKMQRDYLKTIVSERLIEEHQRNPLGQHSEPLERLLMYFRRQPQVDKYAITVIEPFKAYRIVALSGHRGVAPRLVEEKTYPTEAEAYHAVFLRRVQDLLEY</sequence>
<keyword evidence="4 7" id="KW-1133">Transmembrane helix</keyword>
<dbReference type="EMBL" id="BPQR01000085">
    <property type="protein sequence ID" value="GJE08720.1"/>
    <property type="molecule type" value="Genomic_DNA"/>
</dbReference>